<dbReference type="Proteomes" id="UP000759131">
    <property type="component" value="Unassembled WGS sequence"/>
</dbReference>
<dbReference type="OrthoDB" id="240216at2759"/>
<organism evidence="7">
    <name type="scientific">Medioppia subpectinata</name>
    <dbReference type="NCBI Taxonomy" id="1979941"/>
    <lineage>
        <taxon>Eukaryota</taxon>
        <taxon>Metazoa</taxon>
        <taxon>Ecdysozoa</taxon>
        <taxon>Arthropoda</taxon>
        <taxon>Chelicerata</taxon>
        <taxon>Arachnida</taxon>
        <taxon>Acari</taxon>
        <taxon>Acariformes</taxon>
        <taxon>Sarcoptiformes</taxon>
        <taxon>Oribatida</taxon>
        <taxon>Brachypylina</taxon>
        <taxon>Oppioidea</taxon>
        <taxon>Oppiidae</taxon>
        <taxon>Medioppia</taxon>
    </lineage>
</organism>
<feature type="region of interest" description="Disordered" evidence="5">
    <location>
        <begin position="1"/>
        <end position="24"/>
    </location>
</feature>
<sequence length="615" mass="70591">MAELSDAFKSTSNRTFENEDKLPSLPVPQLRSTLGHYLETVRPVVTDEEYEKTEAIVRNFEYGVAIHLQQKLVKRSEERKNWLEEWWEDVAYLRQRHPLIPFSNMTGSQPNIHFWPIQTGTRIERLALIISFRLQFWQLIRKEQLQPVIHKPMEPLAMNQFRRLFNTCRLPGQTKDLLLTCFKTESEGPTAPTNLIVLYRGYVFSFDLTLNDNLLNAYEIDHQLRYIEDWCQRQLNAGPGVGALTTTDRTKWALNREYLIQLNSKNKKTLDTIELSMFCVTLDDNQPVTQDQIIREALLGDCCENRWADKSYSSIAYINGNFGDNSEHTSFDAMVVAIKVQYIQMSINECQGVYIGSKTMRALPEPVLLHFKLDAKLCEEIAIAKFNHINRCKTLEITFKVFAEYGRSVSAKHRIHPEAYIQMAIQLAYYRTHGKAAPTYCTAGTRRFYHGRTETWRSCVAENVAFAKAVTDGTNNESQLYAMMIKAGEKLRQTMVNACNGRGCDRHLLGLYLTAVENGMEVPELYADTSYTRSGGNDNFVLSTSCVGYGNICRCVPPMVENGYSFFYGIEPHQYSFTISSYKSCGETSAQLLQHNLHSALIQMRHILDSQKYQS</sequence>
<accession>A0A7R9KFL9</accession>
<evidence type="ECO:0000313" key="7">
    <source>
        <dbReference type="EMBL" id="CAD7621009.1"/>
    </source>
</evidence>
<keyword evidence="8" id="KW-1185">Reference proteome</keyword>
<dbReference type="InterPro" id="IPR042231">
    <property type="entry name" value="Cho/carn_acyl_trans_2"/>
</dbReference>
<dbReference type="GO" id="GO:0008458">
    <property type="term" value="F:carnitine O-octanoyltransferase activity"/>
    <property type="evidence" value="ECO:0007669"/>
    <property type="project" value="TreeGrafter"/>
</dbReference>
<dbReference type="InterPro" id="IPR039551">
    <property type="entry name" value="Cho/carn_acyl_trans"/>
</dbReference>
<evidence type="ECO:0000256" key="5">
    <source>
        <dbReference type="SAM" id="MobiDB-lite"/>
    </source>
</evidence>
<dbReference type="Pfam" id="PF00755">
    <property type="entry name" value="Carn_acyltransf"/>
    <property type="match status" value="1"/>
</dbReference>
<dbReference type="GO" id="GO:0005777">
    <property type="term" value="C:peroxisome"/>
    <property type="evidence" value="ECO:0007669"/>
    <property type="project" value="TreeGrafter"/>
</dbReference>
<evidence type="ECO:0000313" key="8">
    <source>
        <dbReference type="Proteomes" id="UP000759131"/>
    </source>
</evidence>
<keyword evidence="2" id="KW-0808">Transferase</keyword>
<name>A0A7R9KFL9_9ACAR</name>
<gene>
    <name evidence="7" type="ORF">OSB1V03_LOCUS1489</name>
</gene>
<dbReference type="PROSITE" id="PS00439">
    <property type="entry name" value="ACYLTRANSF_C_1"/>
    <property type="match status" value="1"/>
</dbReference>
<keyword evidence="3" id="KW-0012">Acyltransferase</keyword>
<dbReference type="EMBL" id="OC855017">
    <property type="protein sequence ID" value="CAD7621009.1"/>
    <property type="molecule type" value="Genomic_DNA"/>
</dbReference>
<dbReference type="InterPro" id="IPR023213">
    <property type="entry name" value="CAT-like_dom_sf"/>
</dbReference>
<dbReference type="Gene3D" id="3.30.559.10">
    <property type="entry name" value="Chloramphenicol acetyltransferase-like domain"/>
    <property type="match status" value="1"/>
</dbReference>
<evidence type="ECO:0000259" key="6">
    <source>
        <dbReference type="Pfam" id="PF00755"/>
    </source>
</evidence>
<evidence type="ECO:0000256" key="1">
    <source>
        <dbReference type="ARBA" id="ARBA00005232"/>
    </source>
</evidence>
<dbReference type="Gene3D" id="3.30.559.70">
    <property type="entry name" value="Choline/Carnitine o-acyltransferase, domain 2"/>
    <property type="match status" value="1"/>
</dbReference>
<dbReference type="SUPFAM" id="SSF52777">
    <property type="entry name" value="CoA-dependent acyltransferases"/>
    <property type="match status" value="2"/>
</dbReference>
<dbReference type="PANTHER" id="PTHR22589">
    <property type="entry name" value="CARNITINE O-ACYLTRANSFERASE"/>
    <property type="match status" value="1"/>
</dbReference>
<protein>
    <recommendedName>
        <fullName evidence="6">Choline/carnitine acyltransferase domain-containing protein</fullName>
    </recommendedName>
</protein>
<dbReference type="AlphaFoldDB" id="A0A7R9KFL9"/>
<comment type="similarity">
    <text evidence="1">Belongs to the carnitine/choline acetyltransferase family.</text>
</comment>
<feature type="active site" description="Proton acceptor" evidence="4">
    <location>
        <position position="328"/>
    </location>
</feature>
<dbReference type="PANTHER" id="PTHR22589:SF67">
    <property type="entry name" value="PEROXISOMAL CARNITINE O-OCTANOYLTRANSFERASE"/>
    <property type="match status" value="1"/>
</dbReference>
<evidence type="ECO:0000256" key="3">
    <source>
        <dbReference type="ARBA" id="ARBA00023315"/>
    </source>
</evidence>
<evidence type="ECO:0000256" key="4">
    <source>
        <dbReference type="PIRSR" id="PIRSR600542-1"/>
    </source>
</evidence>
<feature type="domain" description="Choline/carnitine acyltransferase" evidence="6">
    <location>
        <begin position="25"/>
        <end position="598"/>
    </location>
</feature>
<dbReference type="InterPro" id="IPR000542">
    <property type="entry name" value="Carn_acyl_trans"/>
</dbReference>
<proteinExistence type="inferred from homology"/>
<dbReference type="EMBL" id="CAJPIZ010000442">
    <property type="protein sequence ID" value="CAG2101439.1"/>
    <property type="molecule type" value="Genomic_DNA"/>
</dbReference>
<evidence type="ECO:0000256" key="2">
    <source>
        <dbReference type="ARBA" id="ARBA00022679"/>
    </source>
</evidence>
<reference evidence="7" key="1">
    <citation type="submission" date="2020-11" db="EMBL/GenBank/DDBJ databases">
        <authorList>
            <person name="Tran Van P."/>
        </authorList>
    </citation>
    <scope>NUCLEOTIDE SEQUENCE</scope>
</reference>